<keyword evidence="9" id="KW-0472">Membrane</keyword>
<keyword evidence="7" id="KW-0829">Tyrosine-protein kinase</keyword>
<dbReference type="eggNOG" id="COG0489">
    <property type="taxonomic scope" value="Bacteria"/>
</dbReference>
<evidence type="ECO:0000256" key="7">
    <source>
        <dbReference type="ARBA" id="ARBA00023137"/>
    </source>
</evidence>
<gene>
    <name evidence="11" type="ORF">RUMHYD_00670</name>
</gene>
<keyword evidence="9" id="KW-1133">Transmembrane helix</keyword>
<evidence type="ECO:0000313" key="12">
    <source>
        <dbReference type="Proteomes" id="UP000003100"/>
    </source>
</evidence>
<evidence type="ECO:0000259" key="10">
    <source>
        <dbReference type="Pfam" id="PF13614"/>
    </source>
</evidence>
<feature type="transmembrane region" description="Helical" evidence="9">
    <location>
        <begin position="195"/>
        <end position="213"/>
    </location>
</feature>
<keyword evidence="12" id="KW-1185">Reference proteome</keyword>
<keyword evidence="9" id="KW-0812">Transmembrane</keyword>
<dbReference type="Pfam" id="PF13614">
    <property type="entry name" value="AAA_31"/>
    <property type="match status" value="1"/>
</dbReference>
<keyword evidence="4" id="KW-0547">Nucleotide-binding</keyword>
<dbReference type="InterPro" id="IPR005702">
    <property type="entry name" value="Wzc-like_C"/>
</dbReference>
<protein>
    <recommendedName>
        <fullName evidence="2">non-specific protein-tyrosine kinase</fullName>
        <ecNumber evidence="2">2.7.10.2</ecNumber>
    </recommendedName>
</protein>
<dbReference type="PANTHER" id="PTHR32309">
    <property type="entry name" value="TYROSINE-PROTEIN KINASE"/>
    <property type="match status" value="1"/>
</dbReference>
<keyword evidence="6" id="KW-0067">ATP-binding</keyword>
<evidence type="ECO:0000256" key="1">
    <source>
        <dbReference type="ARBA" id="ARBA00007316"/>
    </source>
</evidence>
<dbReference type="Gene3D" id="3.40.50.300">
    <property type="entry name" value="P-loop containing nucleotide triphosphate hydrolases"/>
    <property type="match status" value="1"/>
</dbReference>
<proteinExistence type="inferred from homology"/>
<dbReference type="SUPFAM" id="SSF52540">
    <property type="entry name" value="P-loop containing nucleoside triphosphate hydrolases"/>
    <property type="match status" value="1"/>
</dbReference>
<evidence type="ECO:0000256" key="3">
    <source>
        <dbReference type="ARBA" id="ARBA00022679"/>
    </source>
</evidence>
<dbReference type="GO" id="GO:0005524">
    <property type="term" value="F:ATP binding"/>
    <property type="evidence" value="ECO:0007669"/>
    <property type="project" value="UniProtKB-KW"/>
</dbReference>
<feature type="transmembrane region" description="Helical" evidence="9">
    <location>
        <begin position="31"/>
        <end position="48"/>
    </location>
</feature>
<organism evidence="11 12">
    <name type="scientific">Blautia hydrogenotrophica (strain DSM 10507 / JCM 14656 / S5a33)</name>
    <name type="common">Ruminococcus hydrogenotrophicus</name>
    <dbReference type="NCBI Taxonomy" id="476272"/>
    <lineage>
        <taxon>Bacteria</taxon>
        <taxon>Bacillati</taxon>
        <taxon>Bacillota</taxon>
        <taxon>Clostridia</taxon>
        <taxon>Lachnospirales</taxon>
        <taxon>Lachnospiraceae</taxon>
        <taxon>Blautia</taxon>
    </lineage>
</organism>
<dbReference type="GO" id="GO:0005886">
    <property type="term" value="C:plasma membrane"/>
    <property type="evidence" value="ECO:0007669"/>
    <property type="project" value="TreeGrafter"/>
</dbReference>
<dbReference type="Proteomes" id="UP000003100">
    <property type="component" value="Unassembled WGS sequence"/>
</dbReference>
<reference evidence="11 12" key="2">
    <citation type="submission" date="2009-02" db="EMBL/GenBank/DDBJ databases">
        <title>Draft genome sequence of Blautia hydrogenotrophica DSM 10507 (Ruminococcus hydrogenotrophicus DSM 10507).</title>
        <authorList>
            <person name="Sudarsanam P."/>
            <person name="Ley R."/>
            <person name="Guruge J."/>
            <person name="Turnbaugh P.J."/>
            <person name="Mahowald M."/>
            <person name="Liep D."/>
            <person name="Gordon J."/>
        </authorList>
    </citation>
    <scope>NUCLEOTIDE SEQUENCE [LARGE SCALE GENOMIC DNA]</scope>
    <source>
        <strain evidence="12">DSM 10507 / JCM 14656 / S5a33</strain>
    </source>
</reference>
<name>C0CIK6_BLAHS</name>
<evidence type="ECO:0000256" key="8">
    <source>
        <dbReference type="ARBA" id="ARBA00051245"/>
    </source>
</evidence>
<dbReference type="PATRIC" id="fig|476272.21.peg.3675"/>
<dbReference type="GO" id="GO:0004715">
    <property type="term" value="F:non-membrane spanning protein tyrosine kinase activity"/>
    <property type="evidence" value="ECO:0007669"/>
    <property type="project" value="UniProtKB-EC"/>
</dbReference>
<keyword evidence="5" id="KW-0418">Kinase</keyword>
<dbReference type="AlphaFoldDB" id="C0CIK6"/>
<sequence>MTVDERLEDREELEIDLGILLWNFLQGLARFWWLVILLAALGSAAYYVKNSQFYTPMYQSVASFTVMTGGNSENGQEEGSYNFYYDTTTAGQLAKTFPYILGSSLLTDAIKEDLGVDSINGSISAQAVSDSNLITMTVTSSDPQDAKAILESAIKVYPEVSRFVIGETKFNMIDVPTAPKEPYNQPNFVKKAVKGALLGAAAGIFLIVLYAFFRKTVQTPDELKNVMSLPCLGNLPEMKQKARKKKRRRDISILNKEFSQRFKESLLSIELKAERELQDKNGKILLVTSTISGEGKSTVALNMAYAAALHEKKVLFIDADLRKQTDRRCLTETEGKGLYGVVTGKCSLEKAVEKDGRSGISFLCGSLPVRNVPAVLNRPEFQETLRRVRGEYDLVILDSPPAEMFEDASLMAEFSDGICYVIRHDFVQKRRILESLAGLESSGTTILGYAFNGVPLHKGRYGYYGYGRYGYGYYGKYGYGEQDEETQS</sequence>
<evidence type="ECO:0000256" key="4">
    <source>
        <dbReference type="ARBA" id="ARBA00022741"/>
    </source>
</evidence>
<dbReference type="CDD" id="cd05387">
    <property type="entry name" value="BY-kinase"/>
    <property type="match status" value="1"/>
</dbReference>
<feature type="domain" description="AAA" evidence="10">
    <location>
        <begin position="283"/>
        <end position="404"/>
    </location>
</feature>
<evidence type="ECO:0000313" key="11">
    <source>
        <dbReference type="EMBL" id="EEG50389.1"/>
    </source>
</evidence>
<dbReference type="HOGENOM" id="CLU_009912_4_2_9"/>
<comment type="similarity">
    <text evidence="1">Belongs to the CpsD/CapB family.</text>
</comment>
<dbReference type="PANTHER" id="PTHR32309:SF13">
    <property type="entry name" value="FERRIC ENTEROBACTIN TRANSPORT PROTEIN FEPE"/>
    <property type="match status" value="1"/>
</dbReference>
<dbReference type="NCBIfam" id="TIGR01007">
    <property type="entry name" value="eps_fam"/>
    <property type="match status" value="1"/>
</dbReference>
<dbReference type="InterPro" id="IPR050445">
    <property type="entry name" value="Bact_polysacc_biosynth/exp"/>
</dbReference>
<evidence type="ECO:0000256" key="5">
    <source>
        <dbReference type="ARBA" id="ARBA00022777"/>
    </source>
</evidence>
<evidence type="ECO:0000256" key="9">
    <source>
        <dbReference type="SAM" id="Phobius"/>
    </source>
</evidence>
<dbReference type="EMBL" id="ACBZ01000024">
    <property type="protein sequence ID" value="EEG50389.1"/>
    <property type="molecule type" value="Genomic_DNA"/>
</dbReference>
<comment type="catalytic activity">
    <reaction evidence="8">
        <text>L-tyrosyl-[protein] + ATP = O-phospho-L-tyrosyl-[protein] + ADP + H(+)</text>
        <dbReference type="Rhea" id="RHEA:10596"/>
        <dbReference type="Rhea" id="RHEA-COMP:10136"/>
        <dbReference type="Rhea" id="RHEA-COMP:20101"/>
        <dbReference type="ChEBI" id="CHEBI:15378"/>
        <dbReference type="ChEBI" id="CHEBI:30616"/>
        <dbReference type="ChEBI" id="CHEBI:46858"/>
        <dbReference type="ChEBI" id="CHEBI:61978"/>
        <dbReference type="ChEBI" id="CHEBI:456216"/>
        <dbReference type="EC" id="2.7.10.2"/>
    </reaction>
</comment>
<reference evidence="11 12" key="1">
    <citation type="submission" date="2009-01" db="EMBL/GenBank/DDBJ databases">
        <authorList>
            <person name="Fulton L."/>
            <person name="Clifton S."/>
            <person name="Fulton B."/>
            <person name="Xu J."/>
            <person name="Minx P."/>
            <person name="Pepin K.H."/>
            <person name="Johnson M."/>
            <person name="Bhonagiri V."/>
            <person name="Nash W.E."/>
            <person name="Mardis E.R."/>
            <person name="Wilson R.K."/>
        </authorList>
    </citation>
    <scope>NUCLEOTIDE SEQUENCE [LARGE SCALE GENOMIC DNA]</scope>
    <source>
        <strain evidence="12">DSM 10507 / JCM 14656 / S5a33</strain>
    </source>
</reference>
<evidence type="ECO:0000256" key="6">
    <source>
        <dbReference type="ARBA" id="ARBA00022840"/>
    </source>
</evidence>
<comment type="caution">
    <text evidence="11">The sequence shown here is derived from an EMBL/GenBank/DDBJ whole genome shotgun (WGS) entry which is preliminary data.</text>
</comment>
<dbReference type="InterPro" id="IPR025669">
    <property type="entry name" value="AAA_dom"/>
</dbReference>
<keyword evidence="3" id="KW-0808">Transferase</keyword>
<accession>C0CIK6</accession>
<dbReference type="EC" id="2.7.10.2" evidence="2"/>
<evidence type="ECO:0000256" key="2">
    <source>
        <dbReference type="ARBA" id="ARBA00011903"/>
    </source>
</evidence>
<dbReference type="InterPro" id="IPR027417">
    <property type="entry name" value="P-loop_NTPase"/>
</dbReference>
<dbReference type="eggNOG" id="COG3944">
    <property type="taxonomic scope" value="Bacteria"/>
</dbReference>